<organism evidence="1 2">
    <name type="scientific">Sphingomonas jejuensis</name>
    <dbReference type="NCBI Taxonomy" id="904715"/>
    <lineage>
        <taxon>Bacteria</taxon>
        <taxon>Pseudomonadati</taxon>
        <taxon>Pseudomonadota</taxon>
        <taxon>Alphaproteobacteria</taxon>
        <taxon>Sphingomonadales</taxon>
        <taxon>Sphingomonadaceae</taxon>
        <taxon>Sphingomonas</taxon>
    </lineage>
</organism>
<dbReference type="RefSeq" id="WP_167953804.1">
    <property type="nucleotide sequence ID" value="NZ_JAATJE010000001.1"/>
</dbReference>
<comment type="caution">
    <text evidence="1">The sequence shown here is derived from an EMBL/GenBank/DDBJ whole genome shotgun (WGS) entry which is preliminary data.</text>
</comment>
<dbReference type="EMBL" id="JAATJE010000001">
    <property type="protein sequence ID" value="NJC33877.1"/>
    <property type="molecule type" value="Genomic_DNA"/>
</dbReference>
<dbReference type="Proteomes" id="UP000734218">
    <property type="component" value="Unassembled WGS sequence"/>
</dbReference>
<reference evidence="1 2" key="1">
    <citation type="submission" date="2020-03" db="EMBL/GenBank/DDBJ databases">
        <title>Genomic Encyclopedia of Type Strains, Phase IV (KMG-IV): sequencing the most valuable type-strain genomes for metagenomic binning, comparative biology and taxonomic classification.</title>
        <authorList>
            <person name="Goeker M."/>
        </authorList>
    </citation>
    <scope>NUCLEOTIDE SEQUENCE [LARGE SCALE GENOMIC DNA]</scope>
    <source>
        <strain evidence="1 2">DSM 27651</strain>
    </source>
</reference>
<evidence type="ECO:0000313" key="1">
    <source>
        <dbReference type="EMBL" id="NJC33877.1"/>
    </source>
</evidence>
<sequence>MKSIPRQQLQRVVDAGHPDTALVGVPVSLLREILSVLPVDTVGKVANEGLGG</sequence>
<evidence type="ECO:0000313" key="2">
    <source>
        <dbReference type="Proteomes" id="UP000734218"/>
    </source>
</evidence>
<accession>A0ABX0XLY6</accession>
<gene>
    <name evidence="1" type="ORF">GGR88_001351</name>
</gene>
<keyword evidence="2" id="KW-1185">Reference proteome</keyword>
<protein>
    <submittedName>
        <fullName evidence="1">Uncharacterized protein</fullName>
    </submittedName>
</protein>
<name>A0ABX0XLY6_9SPHN</name>
<proteinExistence type="predicted"/>